<dbReference type="SUPFAM" id="SSF47917">
    <property type="entry name" value="C-terminal domain of alpha and beta subunits of F1 ATP synthase"/>
    <property type="match status" value="1"/>
</dbReference>
<comment type="caution">
    <text evidence="3">The sequence shown here is derived from an EMBL/GenBank/DDBJ whole genome shotgun (WGS) entry which is preliminary data.</text>
</comment>
<reference evidence="3 4" key="1">
    <citation type="journal article" date="2022" name="Nat. Plants">
        <title>Genomes of leafy and leafless Platanthera orchids illuminate the evolution of mycoheterotrophy.</title>
        <authorList>
            <person name="Li M.H."/>
            <person name="Liu K.W."/>
            <person name="Li Z."/>
            <person name="Lu H.C."/>
            <person name="Ye Q.L."/>
            <person name="Zhang D."/>
            <person name="Wang J.Y."/>
            <person name="Li Y.F."/>
            <person name="Zhong Z.M."/>
            <person name="Liu X."/>
            <person name="Yu X."/>
            <person name="Liu D.K."/>
            <person name="Tu X.D."/>
            <person name="Liu B."/>
            <person name="Hao Y."/>
            <person name="Liao X.Y."/>
            <person name="Jiang Y.T."/>
            <person name="Sun W.H."/>
            <person name="Chen J."/>
            <person name="Chen Y.Q."/>
            <person name="Ai Y."/>
            <person name="Zhai J.W."/>
            <person name="Wu S.S."/>
            <person name="Zhou Z."/>
            <person name="Hsiao Y.Y."/>
            <person name="Wu W.L."/>
            <person name="Chen Y.Y."/>
            <person name="Lin Y.F."/>
            <person name="Hsu J.L."/>
            <person name="Li C.Y."/>
            <person name="Wang Z.W."/>
            <person name="Zhao X."/>
            <person name="Zhong W.Y."/>
            <person name="Ma X.K."/>
            <person name="Ma L."/>
            <person name="Huang J."/>
            <person name="Chen G.Z."/>
            <person name="Huang M.Z."/>
            <person name="Huang L."/>
            <person name="Peng D.H."/>
            <person name="Luo Y.B."/>
            <person name="Zou S.Q."/>
            <person name="Chen S.P."/>
            <person name="Lan S."/>
            <person name="Tsai W.C."/>
            <person name="Van de Peer Y."/>
            <person name="Liu Z.J."/>
        </authorList>
    </citation>
    <scope>NUCLEOTIDE SEQUENCE [LARGE SCALE GENOMIC DNA]</scope>
    <source>
        <strain evidence="3">Lor288</strain>
    </source>
</reference>
<organism evidence="3 4">
    <name type="scientific">Platanthera guangdongensis</name>
    <dbReference type="NCBI Taxonomy" id="2320717"/>
    <lineage>
        <taxon>Eukaryota</taxon>
        <taxon>Viridiplantae</taxon>
        <taxon>Streptophyta</taxon>
        <taxon>Embryophyta</taxon>
        <taxon>Tracheophyta</taxon>
        <taxon>Spermatophyta</taxon>
        <taxon>Magnoliopsida</taxon>
        <taxon>Liliopsida</taxon>
        <taxon>Asparagales</taxon>
        <taxon>Orchidaceae</taxon>
        <taxon>Orchidoideae</taxon>
        <taxon>Orchideae</taxon>
        <taxon>Orchidinae</taxon>
        <taxon>Platanthera</taxon>
    </lineage>
</organism>
<dbReference type="Gene3D" id="1.20.150.20">
    <property type="entry name" value="ATP synthase alpha/beta chain, C-terminal domain"/>
    <property type="match status" value="1"/>
</dbReference>
<comment type="subcellular location">
    <subcellularLocation>
        <location evidence="1">Mitochondrion</location>
    </subcellularLocation>
</comment>
<dbReference type="InterPro" id="IPR038376">
    <property type="entry name" value="ATP_synth_asu_C_sf"/>
</dbReference>
<dbReference type="PANTHER" id="PTHR48082:SF2">
    <property type="entry name" value="ATP SYNTHASE SUBUNIT ALPHA, MITOCHONDRIAL"/>
    <property type="match status" value="1"/>
</dbReference>
<dbReference type="InterPro" id="IPR005294">
    <property type="entry name" value="ATP_synth_F1_asu"/>
</dbReference>
<sequence>MWTTYPLLQSVSLNNTIGTETFKRTPNNLLGTVRSIWNTRKKYHSGNISNGVANGSVGSPIIDGSKTAKPTLHAIVPRITTGKIYKRSLGHASSPYASDLDKATQNQLARGQRLRELLKQSQSEPLAVEDQVAIIYIGTDGYLDVLEIGQVKRFIIGFRTYLTKNKPKFQEILSSRYKYEIEVPIL</sequence>
<evidence type="ECO:0000256" key="1">
    <source>
        <dbReference type="ARBA" id="ARBA00004173"/>
    </source>
</evidence>
<keyword evidence="4" id="KW-1185">Reference proteome</keyword>
<dbReference type="InterPro" id="IPR000793">
    <property type="entry name" value="ATP_synth_asu_C"/>
</dbReference>
<dbReference type="Pfam" id="PF00306">
    <property type="entry name" value="ATP-synt_ab_C"/>
    <property type="match status" value="1"/>
</dbReference>
<gene>
    <name evidence="3" type="ORF">KSP40_PGU005760</name>
</gene>
<evidence type="ECO:0000313" key="3">
    <source>
        <dbReference type="EMBL" id="KAK8940194.1"/>
    </source>
</evidence>
<dbReference type="EMBL" id="JBBWWR010000020">
    <property type="protein sequence ID" value="KAK8940194.1"/>
    <property type="molecule type" value="Genomic_DNA"/>
</dbReference>
<dbReference type="Proteomes" id="UP001412067">
    <property type="component" value="Unassembled WGS sequence"/>
</dbReference>
<protein>
    <recommendedName>
        <fullName evidence="2">ATP synthase alpha subunit C-terminal domain-containing protein</fullName>
    </recommendedName>
</protein>
<evidence type="ECO:0000313" key="4">
    <source>
        <dbReference type="Proteomes" id="UP001412067"/>
    </source>
</evidence>
<proteinExistence type="predicted"/>
<evidence type="ECO:0000259" key="2">
    <source>
        <dbReference type="Pfam" id="PF00306"/>
    </source>
</evidence>
<accession>A0ABR2LHY0</accession>
<name>A0ABR2LHY0_9ASPA</name>
<dbReference type="PANTHER" id="PTHR48082">
    <property type="entry name" value="ATP SYNTHASE SUBUNIT ALPHA, MITOCHONDRIAL"/>
    <property type="match status" value="1"/>
</dbReference>
<feature type="domain" description="ATP synthase alpha subunit C-terminal" evidence="2">
    <location>
        <begin position="95"/>
        <end position="178"/>
    </location>
</feature>
<dbReference type="CDD" id="cd18113">
    <property type="entry name" value="ATP-synt_F1_alpha_C"/>
    <property type="match status" value="1"/>
</dbReference>